<gene>
    <name evidence="3" type="ORF">C9928_01900</name>
</gene>
<comment type="caution">
    <text evidence="3">The sequence shown here is derived from an EMBL/GenBank/DDBJ whole genome shotgun (WGS) entry which is preliminary data.</text>
</comment>
<feature type="domain" description="RepB-like DNA primase" evidence="2">
    <location>
        <begin position="109"/>
        <end position="220"/>
    </location>
</feature>
<dbReference type="Gene3D" id="3.30.70.1790">
    <property type="entry name" value="RepB DNA-primase, N-terminal domain"/>
    <property type="match status" value="1"/>
</dbReference>
<protein>
    <recommendedName>
        <fullName evidence="5">DUF927 domain-containing protein</fullName>
    </recommendedName>
</protein>
<dbReference type="Pfam" id="PF06048">
    <property type="entry name" value="DUF927"/>
    <property type="match status" value="1"/>
</dbReference>
<feature type="domain" description="DUF927" evidence="1">
    <location>
        <begin position="368"/>
        <end position="655"/>
    </location>
</feature>
<dbReference type="AlphaFoldDB" id="A0A6N4DIP7"/>
<organism evidence="3 4">
    <name type="scientific">Pseudidiomarina aestuarii</name>
    <dbReference type="NCBI Taxonomy" id="624146"/>
    <lineage>
        <taxon>Bacteria</taxon>
        <taxon>Pseudomonadati</taxon>
        <taxon>Pseudomonadota</taxon>
        <taxon>Gammaproteobacteria</taxon>
        <taxon>Alteromonadales</taxon>
        <taxon>Idiomarinaceae</taxon>
        <taxon>Pseudidiomarina</taxon>
    </lineage>
</organism>
<evidence type="ECO:0000259" key="2">
    <source>
        <dbReference type="Pfam" id="PF16793"/>
    </source>
</evidence>
<dbReference type="EMBL" id="PYVG01000006">
    <property type="protein sequence ID" value="PTB89856.1"/>
    <property type="molecule type" value="Genomic_DNA"/>
</dbReference>
<name>A0A6N4DIP7_9GAMM</name>
<reference evidence="3 4" key="1">
    <citation type="submission" date="2018-03" db="EMBL/GenBank/DDBJ databases">
        <title>Cross-interface Injection: A General Nanoliter Liquid Handling Method Applied to Single Cells Genome Amplification Automated Nanoliter Liquid Handling Applied to Single Cell Multiple Displacement Amplification.</title>
        <authorList>
            <person name="Yun J."/>
            <person name="Xu P."/>
            <person name="Xu J."/>
            <person name="Dai X."/>
            <person name="Wang Y."/>
            <person name="Zheng X."/>
            <person name="Cao C."/>
            <person name="Yi Q."/>
            <person name="Zhu Y."/>
            <person name="Wang L."/>
            <person name="Dong Z."/>
            <person name="Huang Y."/>
            <person name="Huang L."/>
            <person name="Du W."/>
        </authorList>
    </citation>
    <scope>NUCLEOTIDE SEQUENCE [LARGE SCALE GENOMIC DNA]</scope>
    <source>
        <strain evidence="3 4">A9-4</strain>
    </source>
</reference>
<dbReference type="InterPro" id="IPR039459">
    <property type="entry name" value="RepB-like_DNA_primase_dom"/>
</dbReference>
<dbReference type="Pfam" id="PF16793">
    <property type="entry name" value="RepB_primase"/>
    <property type="match status" value="1"/>
</dbReference>
<evidence type="ECO:0000313" key="3">
    <source>
        <dbReference type="EMBL" id="PTB89856.1"/>
    </source>
</evidence>
<dbReference type="Proteomes" id="UP000241514">
    <property type="component" value="Unassembled WGS sequence"/>
</dbReference>
<proteinExistence type="predicted"/>
<accession>A0A6N4DIP7</accession>
<sequence length="982" mass="109499">MQNTSTTPMQTKDLDPKEQARVFIDLLNPSGPRCFRMLTPRESKKEGKTLNRIFPPKKWEAGKHSESLYETLSSFNDRGFAVYMTVNPVEYSYARENRFSGPASQHIVGVSALFLDFDQPDAISLEAIDVMSLPPSIVVETSPGKYHCYWLLESSDAISLAEFTKFQVALQNKFSNLKPDASIKDLARIMRVPGFVHTPKVGNNENRFVSKLLRANETRYSRQEILDFSGVDLRNFDQKTELESHLVPEDNFDHSINYQGEIGRRLLKRLESAAKFLISETGYCSDNATFEELAAVFSNFQGSSNEEASEELFEELCQNAPNSTGNELERMKSFAKGYTGAKLTEGSLFKRASDSGWLNPAKVYSPGFQIEEDGVYRDLKQNDDGGTLRLKICNHCYIKAWTESRQSGKGGFVLSFRTLSGKLVTRVYDRSLLHEPRDLVKRLESDGLSVTPGEQNAVAKYLGGFRTNKIAHTTSQVGWFDACFVLPDETLKPQECEDEVIFSSNEEAVPLCVSGSLDDWREKVGCACIGNPVLAFSASVAFAAPLLEIVGQDGGGFHLFGASSKGKSTALQVAASIYGKPSSGGASLHPTYLQTWRQTDNSIEVSLARYNNLLLPLDDMRQIRNAQALIDTIMMLGNNQGKGRANKNGDAQSKRNFRTLVLSTGEKPTQAFIEAENKPFDAGTEVRLPNIDIVFKTGVVHDASMFDDNHKEMIEHLKAQTCRLYGAAGLQWLRLLVEHKEGLVRKIESHTKRFVSEITDKVGSLGSQQLRVIDRFALVAAAGELATEYGITGWPKDEALNAASFMAKRYFEQRGTIEDTESQRILRRFCAKVMNQQKQFPYPFSPSLLPSSLMCQENVTGQLGYRLPKDEKAFFSYLNSHLSMDFEEGDADTAAECDCGTYHLIPDSETLCAILDNEYSAPQILNALKDAGCLVVQSEMRDGKLRQVNKKKFASTSTKNFGAKQRSFYVIDLDSTIDNAEE</sequence>
<dbReference type="InterPro" id="IPR009270">
    <property type="entry name" value="DUF927"/>
</dbReference>
<evidence type="ECO:0008006" key="5">
    <source>
        <dbReference type="Google" id="ProtNLM"/>
    </source>
</evidence>
<evidence type="ECO:0000259" key="1">
    <source>
        <dbReference type="Pfam" id="PF06048"/>
    </source>
</evidence>
<evidence type="ECO:0000313" key="4">
    <source>
        <dbReference type="Proteomes" id="UP000241514"/>
    </source>
</evidence>